<evidence type="ECO:0000256" key="1">
    <source>
        <dbReference type="SAM" id="MobiDB-lite"/>
    </source>
</evidence>
<accession>A0AAP0RWE6</accession>
<proteinExistence type="predicted"/>
<sequence length="64" mass="6519">MVEMVRVVVSPATPSDDGNRGVLENGANGENGAVVPVYGVDDMSNRCVAVLPAAVMGRFKEGGG</sequence>
<evidence type="ECO:0000313" key="2">
    <source>
        <dbReference type="EMBL" id="KAK9286278.1"/>
    </source>
</evidence>
<evidence type="ECO:0000313" key="3">
    <source>
        <dbReference type="Proteomes" id="UP001415857"/>
    </source>
</evidence>
<dbReference type="Proteomes" id="UP001415857">
    <property type="component" value="Unassembled WGS sequence"/>
</dbReference>
<gene>
    <name evidence="2" type="ORF">L1049_014668</name>
</gene>
<keyword evidence="3" id="KW-1185">Reference proteome</keyword>
<name>A0AAP0RWE6_LIQFO</name>
<organism evidence="2 3">
    <name type="scientific">Liquidambar formosana</name>
    <name type="common">Formosan gum</name>
    <dbReference type="NCBI Taxonomy" id="63359"/>
    <lineage>
        <taxon>Eukaryota</taxon>
        <taxon>Viridiplantae</taxon>
        <taxon>Streptophyta</taxon>
        <taxon>Embryophyta</taxon>
        <taxon>Tracheophyta</taxon>
        <taxon>Spermatophyta</taxon>
        <taxon>Magnoliopsida</taxon>
        <taxon>eudicotyledons</taxon>
        <taxon>Gunneridae</taxon>
        <taxon>Pentapetalae</taxon>
        <taxon>Saxifragales</taxon>
        <taxon>Altingiaceae</taxon>
        <taxon>Liquidambar</taxon>
    </lineage>
</organism>
<dbReference type="AlphaFoldDB" id="A0AAP0RWE6"/>
<comment type="caution">
    <text evidence="2">The sequence shown here is derived from an EMBL/GenBank/DDBJ whole genome shotgun (WGS) entry which is preliminary data.</text>
</comment>
<dbReference type="EMBL" id="JBBPBK010000004">
    <property type="protein sequence ID" value="KAK9286278.1"/>
    <property type="molecule type" value="Genomic_DNA"/>
</dbReference>
<reference evidence="2 3" key="1">
    <citation type="journal article" date="2024" name="Plant J.">
        <title>Genome sequences and population genomics reveal climatic adaptation and genomic divergence between two closely related sweetgum species.</title>
        <authorList>
            <person name="Xu W.Q."/>
            <person name="Ren C.Q."/>
            <person name="Zhang X.Y."/>
            <person name="Comes H.P."/>
            <person name="Liu X.H."/>
            <person name="Li Y.G."/>
            <person name="Kettle C.J."/>
            <person name="Jalonen R."/>
            <person name="Gaisberger H."/>
            <person name="Ma Y.Z."/>
            <person name="Qiu Y.X."/>
        </authorList>
    </citation>
    <scope>NUCLEOTIDE SEQUENCE [LARGE SCALE GENOMIC DNA]</scope>
    <source>
        <strain evidence="2">Hangzhou</strain>
    </source>
</reference>
<protein>
    <submittedName>
        <fullName evidence="2">Uncharacterized protein</fullName>
    </submittedName>
</protein>
<feature type="region of interest" description="Disordered" evidence="1">
    <location>
        <begin position="8"/>
        <end position="30"/>
    </location>
</feature>